<dbReference type="GO" id="GO:0008379">
    <property type="term" value="F:thioredoxin peroxidase activity"/>
    <property type="evidence" value="ECO:0007669"/>
    <property type="project" value="TreeGrafter"/>
</dbReference>
<sequence>MFKNWLIAALLCFTGAATAADVPAVGTPAPGFALPDQDGREFRLDAQLGKWVVLYFYPKDDTPACTKEACSFRDDHSKLTALGAQIVGVSVDDTASHAAFARKHRLPFPLLADRGGAVAKRYGAFSDWLVVSYARRYTFIIDPQGKVAKVYINVDAEHHAAEVIADLKRLSGKN</sequence>
<keyword evidence="7" id="KW-1015">Disulfide bond</keyword>
<comment type="function">
    <text evidence="1">Thiol-specific peroxidase that catalyzes the reduction of hydrogen peroxide and organic hydroperoxides to water and alcohols, respectively. Plays a role in cell protection against oxidative stress by detoxifying peroxides and as sensor of hydrogen peroxide-mediated signaling events.</text>
</comment>
<dbReference type="EMBL" id="JACIGE010000011">
    <property type="protein sequence ID" value="MBB4248412.1"/>
    <property type="molecule type" value="Genomic_DNA"/>
</dbReference>
<keyword evidence="8" id="KW-0676">Redox-active center</keyword>
<keyword evidence="5" id="KW-0049">Antioxidant</keyword>
<dbReference type="InterPro" id="IPR036249">
    <property type="entry name" value="Thioredoxin-like_sf"/>
</dbReference>
<name>A0A840GIX7_RHOTE</name>
<dbReference type="PROSITE" id="PS51352">
    <property type="entry name" value="THIOREDOXIN_2"/>
    <property type="match status" value="1"/>
</dbReference>
<proteinExistence type="inferred from homology"/>
<evidence type="ECO:0000256" key="1">
    <source>
        <dbReference type="ARBA" id="ARBA00003330"/>
    </source>
</evidence>
<organism evidence="15 16">
    <name type="scientific">Rhodocyclus tenuis</name>
    <name type="common">Rhodospirillum tenue</name>
    <dbReference type="NCBI Taxonomy" id="1066"/>
    <lineage>
        <taxon>Bacteria</taxon>
        <taxon>Pseudomonadati</taxon>
        <taxon>Pseudomonadota</taxon>
        <taxon>Betaproteobacteria</taxon>
        <taxon>Rhodocyclales</taxon>
        <taxon>Rhodocyclaceae</taxon>
        <taxon>Rhodocyclus</taxon>
    </lineage>
</organism>
<evidence type="ECO:0000256" key="12">
    <source>
        <dbReference type="ARBA" id="ARBA00049091"/>
    </source>
</evidence>
<evidence type="ECO:0000256" key="11">
    <source>
        <dbReference type="ARBA" id="ARBA00042639"/>
    </source>
</evidence>
<reference evidence="15 16" key="1">
    <citation type="submission" date="2020-08" db="EMBL/GenBank/DDBJ databases">
        <title>Genome sequencing of Purple Non-Sulfur Bacteria from various extreme environments.</title>
        <authorList>
            <person name="Mayer M."/>
        </authorList>
    </citation>
    <scope>NUCLEOTIDE SEQUENCE [LARGE SCALE GENOMIC DNA]</scope>
    <source>
        <strain evidence="15 16">2761</strain>
    </source>
</reference>
<evidence type="ECO:0000313" key="15">
    <source>
        <dbReference type="EMBL" id="MBB4248412.1"/>
    </source>
</evidence>
<dbReference type="GO" id="GO:0005737">
    <property type="term" value="C:cytoplasm"/>
    <property type="evidence" value="ECO:0007669"/>
    <property type="project" value="TreeGrafter"/>
</dbReference>
<comment type="similarity">
    <text evidence="10">Belongs to the peroxiredoxin family. BCP/PrxQ subfamily.</text>
</comment>
<evidence type="ECO:0000259" key="14">
    <source>
        <dbReference type="PROSITE" id="PS51352"/>
    </source>
</evidence>
<evidence type="ECO:0000256" key="10">
    <source>
        <dbReference type="ARBA" id="ARBA00038489"/>
    </source>
</evidence>
<dbReference type="OrthoDB" id="9812811at2"/>
<comment type="caution">
    <text evidence="15">The sequence shown here is derived from an EMBL/GenBank/DDBJ whole genome shotgun (WGS) entry which is preliminary data.</text>
</comment>
<dbReference type="SUPFAM" id="SSF52833">
    <property type="entry name" value="Thioredoxin-like"/>
    <property type="match status" value="1"/>
</dbReference>
<protein>
    <recommendedName>
        <fullName evidence="3">thioredoxin-dependent peroxiredoxin</fullName>
        <ecNumber evidence="3">1.11.1.24</ecNumber>
    </recommendedName>
    <alternativeName>
        <fullName evidence="9">Thioredoxin peroxidase</fullName>
    </alternativeName>
    <alternativeName>
        <fullName evidence="11">Thioredoxin-dependent peroxiredoxin Bcp</fullName>
    </alternativeName>
</protein>
<dbReference type="InterPro" id="IPR000866">
    <property type="entry name" value="AhpC/TSA"/>
</dbReference>
<evidence type="ECO:0000313" key="16">
    <source>
        <dbReference type="Proteomes" id="UP000587070"/>
    </source>
</evidence>
<dbReference type="PANTHER" id="PTHR42801">
    <property type="entry name" value="THIOREDOXIN-DEPENDENT PEROXIDE REDUCTASE"/>
    <property type="match status" value="1"/>
</dbReference>
<keyword evidence="6 15" id="KW-0560">Oxidoreductase</keyword>
<dbReference type="PANTHER" id="PTHR42801:SF4">
    <property type="entry name" value="AHPC_TSA FAMILY PROTEIN"/>
    <property type="match status" value="1"/>
</dbReference>
<keyword evidence="13" id="KW-0732">Signal</keyword>
<dbReference type="Pfam" id="PF00578">
    <property type="entry name" value="AhpC-TSA"/>
    <property type="match status" value="1"/>
</dbReference>
<dbReference type="Proteomes" id="UP000587070">
    <property type="component" value="Unassembled WGS sequence"/>
</dbReference>
<accession>A0A840GIX7</accession>
<evidence type="ECO:0000256" key="13">
    <source>
        <dbReference type="SAM" id="SignalP"/>
    </source>
</evidence>
<comment type="catalytic activity">
    <reaction evidence="12">
        <text>a hydroperoxide + [thioredoxin]-dithiol = an alcohol + [thioredoxin]-disulfide + H2O</text>
        <dbReference type="Rhea" id="RHEA:62620"/>
        <dbReference type="Rhea" id="RHEA-COMP:10698"/>
        <dbReference type="Rhea" id="RHEA-COMP:10700"/>
        <dbReference type="ChEBI" id="CHEBI:15377"/>
        <dbReference type="ChEBI" id="CHEBI:29950"/>
        <dbReference type="ChEBI" id="CHEBI:30879"/>
        <dbReference type="ChEBI" id="CHEBI:35924"/>
        <dbReference type="ChEBI" id="CHEBI:50058"/>
        <dbReference type="EC" id="1.11.1.24"/>
    </reaction>
</comment>
<gene>
    <name evidence="15" type="ORF">GGD90_002804</name>
</gene>
<feature type="signal peptide" evidence="13">
    <location>
        <begin position="1"/>
        <end position="19"/>
    </location>
</feature>
<evidence type="ECO:0000256" key="8">
    <source>
        <dbReference type="ARBA" id="ARBA00023284"/>
    </source>
</evidence>
<dbReference type="CDD" id="cd03017">
    <property type="entry name" value="PRX_BCP"/>
    <property type="match status" value="1"/>
</dbReference>
<evidence type="ECO:0000256" key="4">
    <source>
        <dbReference type="ARBA" id="ARBA00022559"/>
    </source>
</evidence>
<evidence type="ECO:0000256" key="5">
    <source>
        <dbReference type="ARBA" id="ARBA00022862"/>
    </source>
</evidence>
<keyword evidence="16" id="KW-1185">Reference proteome</keyword>
<dbReference type="RefSeq" id="WP_153116431.1">
    <property type="nucleotide sequence ID" value="NZ_JACIGE010000011.1"/>
</dbReference>
<dbReference type="InterPro" id="IPR050924">
    <property type="entry name" value="Peroxiredoxin_BCP/PrxQ"/>
</dbReference>
<dbReference type="GO" id="GO:0045454">
    <property type="term" value="P:cell redox homeostasis"/>
    <property type="evidence" value="ECO:0007669"/>
    <property type="project" value="TreeGrafter"/>
</dbReference>
<dbReference type="GO" id="GO:0034599">
    <property type="term" value="P:cellular response to oxidative stress"/>
    <property type="evidence" value="ECO:0007669"/>
    <property type="project" value="TreeGrafter"/>
</dbReference>
<evidence type="ECO:0000256" key="6">
    <source>
        <dbReference type="ARBA" id="ARBA00023002"/>
    </source>
</evidence>
<dbReference type="Gene3D" id="3.40.30.10">
    <property type="entry name" value="Glutaredoxin"/>
    <property type="match status" value="1"/>
</dbReference>
<keyword evidence="4 15" id="KW-0575">Peroxidase</keyword>
<evidence type="ECO:0000256" key="7">
    <source>
        <dbReference type="ARBA" id="ARBA00023157"/>
    </source>
</evidence>
<comment type="subunit">
    <text evidence="2">Monomer.</text>
</comment>
<dbReference type="FunFam" id="3.40.30.10:FF:000007">
    <property type="entry name" value="Thioredoxin-dependent thiol peroxidase"/>
    <property type="match status" value="1"/>
</dbReference>
<evidence type="ECO:0000256" key="3">
    <source>
        <dbReference type="ARBA" id="ARBA00013017"/>
    </source>
</evidence>
<dbReference type="InterPro" id="IPR013766">
    <property type="entry name" value="Thioredoxin_domain"/>
</dbReference>
<dbReference type="AlphaFoldDB" id="A0A840GIX7"/>
<evidence type="ECO:0000256" key="9">
    <source>
        <dbReference type="ARBA" id="ARBA00032824"/>
    </source>
</evidence>
<feature type="chain" id="PRO_5032665392" description="thioredoxin-dependent peroxiredoxin" evidence="13">
    <location>
        <begin position="20"/>
        <end position="174"/>
    </location>
</feature>
<dbReference type="EC" id="1.11.1.24" evidence="3"/>
<evidence type="ECO:0000256" key="2">
    <source>
        <dbReference type="ARBA" id="ARBA00011245"/>
    </source>
</evidence>
<feature type="domain" description="Thioredoxin" evidence="14">
    <location>
        <begin position="23"/>
        <end position="172"/>
    </location>
</feature>